<dbReference type="Proteomes" id="UP000243201">
    <property type="component" value="Unassembled WGS sequence"/>
</dbReference>
<accession>A0ABX4UP11</accession>
<organism evidence="3 4">
    <name type="scientific">Varibaculum cambriense</name>
    <dbReference type="NCBI Taxonomy" id="184870"/>
    <lineage>
        <taxon>Bacteria</taxon>
        <taxon>Bacillati</taxon>
        <taxon>Actinomycetota</taxon>
        <taxon>Actinomycetes</taxon>
        <taxon>Actinomycetales</taxon>
        <taxon>Actinomycetaceae</taxon>
        <taxon>Varibaculum</taxon>
    </lineage>
</organism>
<dbReference type="Pfam" id="PF24346">
    <property type="entry name" value="DUF7507"/>
    <property type="match status" value="1"/>
</dbReference>
<dbReference type="RefSeq" id="WP_102184437.1">
    <property type="nucleotide sequence ID" value="NZ_PNGC01000002.1"/>
</dbReference>
<dbReference type="InterPro" id="IPR055354">
    <property type="entry name" value="DUF7507"/>
</dbReference>
<name>A0ABX4UP11_9ACTO</name>
<evidence type="ECO:0000259" key="2">
    <source>
        <dbReference type="Pfam" id="PF24346"/>
    </source>
</evidence>
<proteinExistence type="predicted"/>
<evidence type="ECO:0000313" key="3">
    <source>
        <dbReference type="EMBL" id="PMB89434.1"/>
    </source>
</evidence>
<keyword evidence="4" id="KW-1185">Reference proteome</keyword>
<sequence>MTKTKTLLAALFSAALIALSLISLAPKAQAADVNTCAGTMEDKGSSFDGSPFHNMTFPYMDLVNQEETLAIGNSAPVGSTTVKITAPKQVNAGDSYRIYGGWLDKNHVAYSGPNSFLAYEKGTKNVLAKVQDVRDDGEPYLKVTWTAYAASKQDAWVQIPIRQSFSFSTSRGDTVRPGMKPAVRFGLTGCDGAKTAVINKQIVFDPLGSFINAYNFEADENGYVTGGNRLTFFTLEPRAYGITSTKNIMRVYVNLGKGWNFKCEDLPTETYAAYGYYIGNRNTFHHAATQPTPGAVVKPASRKVRAYCDGNNPKRAFFELGYASIYDRFYVGTAIYPDGSKVADLQKVSGKPVIKISADIYQISANNAVWSKKGAMGPVYKHQDVNPTVGGAVTTPGKLQIVKKGNGLAPGQRLITGHSVNFTYEVKNIGERDVNSIAVTDSKGVKVTCPKAIVKPGESMTCSGQGIVKDEPGK</sequence>
<comment type="caution">
    <text evidence="3">The sequence shown here is derived from an EMBL/GenBank/DDBJ whole genome shotgun (WGS) entry which is preliminary data.</text>
</comment>
<feature type="signal peptide" evidence="1">
    <location>
        <begin position="1"/>
        <end position="30"/>
    </location>
</feature>
<gene>
    <name evidence="3" type="ORF">CJ240_06610</name>
</gene>
<dbReference type="EMBL" id="PNGC01000002">
    <property type="protein sequence ID" value="PMB89434.1"/>
    <property type="molecule type" value="Genomic_DNA"/>
</dbReference>
<feature type="chain" id="PRO_5046916032" description="DUF7507 domain-containing protein" evidence="1">
    <location>
        <begin position="31"/>
        <end position="474"/>
    </location>
</feature>
<evidence type="ECO:0000313" key="4">
    <source>
        <dbReference type="Proteomes" id="UP000243201"/>
    </source>
</evidence>
<protein>
    <recommendedName>
        <fullName evidence="2">DUF7507 domain-containing protein</fullName>
    </recommendedName>
</protein>
<feature type="domain" description="DUF7507" evidence="2">
    <location>
        <begin position="398"/>
        <end position="466"/>
    </location>
</feature>
<keyword evidence="1" id="KW-0732">Signal</keyword>
<reference evidence="3 4" key="1">
    <citation type="submission" date="2017-09" db="EMBL/GenBank/DDBJ databases">
        <title>Bacterial strain isolated from the female urinary microbiota.</title>
        <authorList>
            <person name="Thomas-White K."/>
            <person name="Kumar N."/>
            <person name="Forster S."/>
            <person name="Putonti C."/>
            <person name="Lawley T."/>
            <person name="Wolfe A.J."/>
        </authorList>
    </citation>
    <scope>NUCLEOTIDE SEQUENCE [LARGE SCALE GENOMIC DNA]</scope>
    <source>
        <strain evidence="3 4">UMB0744</strain>
    </source>
</reference>
<evidence type="ECO:0000256" key="1">
    <source>
        <dbReference type="SAM" id="SignalP"/>
    </source>
</evidence>